<accession>A0AA38R7L1</accession>
<dbReference type="Gene3D" id="2.60.40.1210">
    <property type="entry name" value="Cellobiose dehydrogenase, cytochrome domain"/>
    <property type="match status" value="1"/>
</dbReference>
<keyword evidence="1" id="KW-0732">Signal</keyword>
<dbReference type="InterPro" id="IPR015920">
    <property type="entry name" value="Cellobiose_DH-like_cyt"/>
</dbReference>
<dbReference type="Proteomes" id="UP001174691">
    <property type="component" value="Unassembled WGS sequence"/>
</dbReference>
<gene>
    <name evidence="3" type="ORF">NKR19_g7892</name>
</gene>
<dbReference type="EMBL" id="JANBVN010000147">
    <property type="protein sequence ID" value="KAJ9138284.1"/>
    <property type="molecule type" value="Genomic_DNA"/>
</dbReference>
<evidence type="ECO:0000256" key="1">
    <source>
        <dbReference type="SAM" id="SignalP"/>
    </source>
</evidence>
<evidence type="ECO:0000313" key="4">
    <source>
        <dbReference type="Proteomes" id="UP001174691"/>
    </source>
</evidence>
<feature type="domain" description="Cellobiose dehydrogenase-like cytochrome" evidence="2">
    <location>
        <begin position="38"/>
        <end position="165"/>
    </location>
</feature>
<dbReference type="SUPFAM" id="SSF49344">
    <property type="entry name" value="CBD9-like"/>
    <property type="match status" value="1"/>
</dbReference>
<evidence type="ECO:0000259" key="2">
    <source>
        <dbReference type="Pfam" id="PF16010"/>
    </source>
</evidence>
<evidence type="ECO:0000313" key="3">
    <source>
        <dbReference type="EMBL" id="KAJ9138284.1"/>
    </source>
</evidence>
<name>A0AA38R7L1_9PEZI</name>
<dbReference type="PANTHER" id="PTHR47797">
    <property type="entry name" value="DEHYDROGENASE, PUTATIVE (AFU_ORTHOLOGUE AFUA_8G05805)-RELATED"/>
    <property type="match status" value="1"/>
</dbReference>
<feature type="chain" id="PRO_5041366100" description="Cellobiose dehydrogenase-like cytochrome domain-containing protein" evidence="1">
    <location>
        <begin position="20"/>
        <end position="170"/>
    </location>
</feature>
<dbReference type="PANTHER" id="PTHR47797:SF5">
    <property type="entry name" value="CELLOBIOSE DEHYDROGENASE CYTOCHROME DOMAIN-CONTAINING PROTEIN"/>
    <property type="match status" value="1"/>
</dbReference>
<protein>
    <recommendedName>
        <fullName evidence="2">Cellobiose dehydrogenase-like cytochrome domain-containing protein</fullName>
    </recommendedName>
</protein>
<sequence length="170" mass="17723">MKFSPLPLIPLLLPSLVLAQNASSPAGNVVTFSDPGIQLDISLAIPNTTAAPFPLLVTFSAPLSVGWAGFATGGCMLRSPLIVAWPNNKSVVATTRWATAFHPPTPYLNTTLSVLSSSVNATHWSARVLCEKGCSDWYGGAIDPNNNNATFGYGASSHAPTAPGDGEEWG</sequence>
<dbReference type="Pfam" id="PF16010">
    <property type="entry name" value="CDH-cyt"/>
    <property type="match status" value="1"/>
</dbReference>
<reference evidence="3" key="1">
    <citation type="submission" date="2022-07" db="EMBL/GenBank/DDBJ databases">
        <title>Fungi with potential for degradation of polypropylene.</title>
        <authorList>
            <person name="Gostincar C."/>
        </authorList>
    </citation>
    <scope>NUCLEOTIDE SEQUENCE</scope>
    <source>
        <strain evidence="3">EXF-13287</strain>
    </source>
</reference>
<dbReference type="CDD" id="cd09630">
    <property type="entry name" value="CDH_like_cytochrome"/>
    <property type="match status" value="1"/>
</dbReference>
<feature type="signal peptide" evidence="1">
    <location>
        <begin position="1"/>
        <end position="19"/>
    </location>
</feature>
<comment type="caution">
    <text evidence="3">The sequence shown here is derived from an EMBL/GenBank/DDBJ whole genome shotgun (WGS) entry which is preliminary data.</text>
</comment>
<dbReference type="AlphaFoldDB" id="A0AA38R7L1"/>
<keyword evidence="4" id="KW-1185">Reference proteome</keyword>
<organism evidence="3 4">
    <name type="scientific">Coniochaeta hoffmannii</name>
    <dbReference type="NCBI Taxonomy" id="91930"/>
    <lineage>
        <taxon>Eukaryota</taxon>
        <taxon>Fungi</taxon>
        <taxon>Dikarya</taxon>
        <taxon>Ascomycota</taxon>
        <taxon>Pezizomycotina</taxon>
        <taxon>Sordariomycetes</taxon>
        <taxon>Sordariomycetidae</taxon>
        <taxon>Coniochaetales</taxon>
        <taxon>Coniochaetaceae</taxon>
        <taxon>Coniochaeta</taxon>
    </lineage>
</organism>
<proteinExistence type="predicted"/>